<proteinExistence type="predicted"/>
<sequence>MKKLLILLLFLFTVKGYAQKCEAKKDAFTGKEIVEYDFGKKAVKFRVEEDKIYLEMRFSYLGELNVSVPKGTAFLLKLDNETVINLEVNAETPPLSRIVGEHIYSFYVYEFELSKKELEQLETAGTEMVRYPDPNGGTLDLKLTGGNRRLKKHLSAGSACILENLKS</sequence>
<dbReference type="AlphaFoldDB" id="A0A6S6UJ25"/>
<evidence type="ECO:0008006" key="3">
    <source>
        <dbReference type="Google" id="ProtNLM"/>
    </source>
</evidence>
<evidence type="ECO:0000313" key="2">
    <source>
        <dbReference type="EMBL" id="CAA6830244.1"/>
    </source>
</evidence>
<keyword evidence="1" id="KW-0732">Signal</keyword>
<protein>
    <recommendedName>
        <fullName evidence="3">Auto-transporter adhesin head GIN domain-containing protein</fullName>
    </recommendedName>
</protein>
<dbReference type="EMBL" id="CACVAQ010000542">
    <property type="protein sequence ID" value="CAA6830244.1"/>
    <property type="molecule type" value="Genomic_DNA"/>
</dbReference>
<name>A0A6S6UJ25_9BACT</name>
<feature type="chain" id="PRO_5028485177" description="Auto-transporter adhesin head GIN domain-containing protein" evidence="1">
    <location>
        <begin position="21"/>
        <end position="167"/>
    </location>
</feature>
<reference evidence="2" key="1">
    <citation type="submission" date="2020-01" db="EMBL/GenBank/DDBJ databases">
        <authorList>
            <person name="Meier V. D."/>
            <person name="Meier V D."/>
        </authorList>
    </citation>
    <scope>NUCLEOTIDE SEQUENCE</scope>
    <source>
        <strain evidence="2">HLG_WM_MAG_10</strain>
    </source>
</reference>
<evidence type="ECO:0000256" key="1">
    <source>
        <dbReference type="SAM" id="SignalP"/>
    </source>
</evidence>
<feature type="signal peptide" evidence="1">
    <location>
        <begin position="1"/>
        <end position="20"/>
    </location>
</feature>
<gene>
    <name evidence="2" type="ORF">HELGO_WM26896</name>
</gene>
<accession>A0A6S6UJ25</accession>
<organism evidence="2">
    <name type="scientific">uncultured Aureispira sp</name>
    <dbReference type="NCBI Taxonomy" id="1331704"/>
    <lineage>
        <taxon>Bacteria</taxon>
        <taxon>Pseudomonadati</taxon>
        <taxon>Bacteroidota</taxon>
        <taxon>Saprospiria</taxon>
        <taxon>Saprospirales</taxon>
        <taxon>Saprospiraceae</taxon>
        <taxon>Aureispira</taxon>
        <taxon>environmental samples</taxon>
    </lineage>
</organism>